<feature type="compositionally biased region" description="Acidic residues" evidence="13">
    <location>
        <begin position="735"/>
        <end position="757"/>
    </location>
</feature>
<comment type="caution">
    <text evidence="16">The sequence shown here is derived from an EMBL/GenBank/DDBJ whole genome shotgun (WGS) entry which is preliminary data.</text>
</comment>
<evidence type="ECO:0000256" key="6">
    <source>
        <dbReference type="ARBA" id="ARBA00022741"/>
    </source>
</evidence>
<gene>
    <name evidence="16" type="ORF">SO802_008371</name>
</gene>
<dbReference type="EC" id="5.6.2.2" evidence="12"/>
<reference evidence="16 17" key="1">
    <citation type="submission" date="2024-01" db="EMBL/GenBank/DDBJ databases">
        <title>A telomere-to-telomere, gap-free genome of sweet tea (Lithocarpus litseifolius).</title>
        <authorList>
            <person name="Zhou J."/>
        </authorList>
    </citation>
    <scope>NUCLEOTIDE SEQUENCE [LARGE SCALE GENOMIC DNA]</scope>
    <source>
        <strain evidence="16">Zhou-2022a</strain>
        <tissue evidence="16">Leaf</tissue>
    </source>
</reference>
<feature type="compositionally biased region" description="Low complexity" evidence="13">
    <location>
        <begin position="854"/>
        <end position="865"/>
    </location>
</feature>
<dbReference type="Gene3D" id="3.90.199.10">
    <property type="entry name" value="Topoisomerase II, domain 5"/>
    <property type="match status" value="1"/>
</dbReference>
<keyword evidence="7 12" id="KW-0067">ATP-binding</keyword>
<dbReference type="InterPro" id="IPR031660">
    <property type="entry name" value="TOPRIM_C"/>
</dbReference>
<dbReference type="FunFam" id="3.40.50.670:FF:000001">
    <property type="entry name" value="DNA topoisomerase 2"/>
    <property type="match status" value="1"/>
</dbReference>
<dbReference type="GO" id="GO:0006265">
    <property type="term" value="P:DNA topological change"/>
    <property type="evidence" value="ECO:0007669"/>
    <property type="project" value="UniProtKB-UniRule"/>
</dbReference>
<accession>A0AAW2D9C2</accession>
<comment type="cofactor">
    <cofactor evidence="2">
        <name>Ca(2+)</name>
        <dbReference type="ChEBI" id="CHEBI:29108"/>
    </cofactor>
</comment>
<dbReference type="GO" id="GO:0000819">
    <property type="term" value="P:sister chromatid segregation"/>
    <property type="evidence" value="ECO:0007669"/>
    <property type="project" value="TreeGrafter"/>
</dbReference>
<dbReference type="SMART" id="SM00433">
    <property type="entry name" value="TOP2c"/>
    <property type="match status" value="1"/>
</dbReference>
<feature type="domain" description="Toprim" evidence="14">
    <location>
        <begin position="217"/>
        <end position="331"/>
    </location>
</feature>
<evidence type="ECO:0000256" key="13">
    <source>
        <dbReference type="SAM" id="MobiDB-lite"/>
    </source>
</evidence>
<sequence length="913" mass="101801">MEWHGLQSLRNLRFCELPNLATLPVGIQHLTSLQRLEIINCPSGSVTLPLCRHCKFGFVPSYRKDAKGKRVKIGVSFVNSIATAKGGTHVDYITNQIRNHVMNFVNKKNKNANIKAHNVKNYLWVFVNALIDNPAFDSQTKETLTLRQSSFGSKCELSQDFLKNVSKSGIVDSHLSWATFKQSKDLKKSDGTKTEKIHGIEKLNDANKAGGKESDKCTLILTEGDSAKALALAWLAAVGRDYYGVFPLRGKLLNVREATAKQLTENKEIGYIKQILGPQQHKEYTNVKSLRYGHLVIMTDLDHDGSYIKGLLINFIHSNWPPLLKVPSFLIEFITPIVKTTHKNGTQLSFYTMPQYKSWKHNLTSNASGWSIKYYKPGTHLDQTGKLIKYIDFVNKELILFSMADLQRSIPSMVDGLKPGQRKILFCSVKRNFVKEAKVAQFSDYVSEHSAYHHGEQSCEEEKIMQVLVLEEFFHLRLEFYEKRKKFLLNKREMVLLKLENKVRFILAVVKGEIIVSNRKRADLFVELQTKGLTPFPKNAKAVEPEVTGANDDTEETEVKSPADSSSNGFYVIPELEKSNAQSEELRKKMRGKARGEAAMKSTRQAPKNPWKNNNKKANTAESVAQAVSSSMAAMENEKAPEAGKPKGRAGSRKAPAKPKKQTLVLNDDDDDDNDDDDNVLKLKERLAAYNLDSYPHQSAAMETEVPKVPAKKKEPSKRAAAAQKKKPLATVSEISDDDDDDINEIDDDDDDEDGEIEVVAAPEARKKGGRKPAANAKAVKVPAAAKKRGAANKQQPQTLGQKLLTDMLKPAENSGISPEKKVRKMRASPFNKKSGSVLGRVGKVNEVTENEENSGSASTSASTEETIEVAPARARPQRVNRAQTRYVLSDSESEHATEDSEFDEVTDESEDG</sequence>
<dbReference type="InterPro" id="IPR006171">
    <property type="entry name" value="TOPRIM_dom"/>
</dbReference>
<dbReference type="Gene3D" id="3.80.10.10">
    <property type="entry name" value="Ribonuclease Inhibitor"/>
    <property type="match status" value="1"/>
</dbReference>
<evidence type="ECO:0000256" key="5">
    <source>
        <dbReference type="ARBA" id="ARBA00022723"/>
    </source>
</evidence>
<keyword evidence="5" id="KW-0479">Metal-binding</keyword>
<dbReference type="Gene3D" id="3.40.50.670">
    <property type="match status" value="1"/>
</dbReference>
<comment type="similarity">
    <text evidence="4 12">Belongs to the type II topoisomerase family.</text>
</comment>
<comment type="caution">
    <text evidence="11">Lacks conserved residue(s) required for the propagation of feature annotation.</text>
</comment>
<dbReference type="PROSITE" id="PS50880">
    <property type="entry name" value="TOPRIM"/>
    <property type="match status" value="1"/>
</dbReference>
<dbReference type="PROSITE" id="PS00177">
    <property type="entry name" value="TOPOISOMERASE_II"/>
    <property type="match status" value="1"/>
</dbReference>
<feature type="compositionally biased region" description="Basic residues" evidence="13">
    <location>
        <begin position="646"/>
        <end position="661"/>
    </location>
</feature>
<evidence type="ECO:0000256" key="4">
    <source>
        <dbReference type="ARBA" id="ARBA00011080"/>
    </source>
</evidence>
<evidence type="ECO:0000259" key="15">
    <source>
        <dbReference type="PROSITE" id="PS52040"/>
    </source>
</evidence>
<evidence type="ECO:0000256" key="2">
    <source>
        <dbReference type="ARBA" id="ARBA00001913"/>
    </source>
</evidence>
<evidence type="ECO:0000259" key="14">
    <source>
        <dbReference type="PROSITE" id="PS50880"/>
    </source>
</evidence>
<dbReference type="EMBL" id="JAZDWU010000003">
    <property type="protein sequence ID" value="KAL0006869.1"/>
    <property type="molecule type" value="Genomic_DNA"/>
</dbReference>
<evidence type="ECO:0000256" key="10">
    <source>
        <dbReference type="ARBA" id="ARBA00023235"/>
    </source>
</evidence>
<dbReference type="InterPro" id="IPR001241">
    <property type="entry name" value="Topo_IIA"/>
</dbReference>
<feature type="compositionally biased region" description="Basic and acidic residues" evidence="13">
    <location>
        <begin position="636"/>
        <end position="645"/>
    </location>
</feature>
<dbReference type="Pfam" id="PF01751">
    <property type="entry name" value="Toprim"/>
    <property type="match status" value="1"/>
</dbReference>
<dbReference type="Proteomes" id="UP001459277">
    <property type="component" value="Unassembled WGS sequence"/>
</dbReference>
<dbReference type="GO" id="GO:0005524">
    <property type="term" value="F:ATP binding"/>
    <property type="evidence" value="ECO:0007669"/>
    <property type="project" value="UniProtKB-UniRule"/>
</dbReference>
<feature type="region of interest" description="Disordered" evidence="13">
    <location>
        <begin position="545"/>
        <end position="913"/>
    </location>
</feature>
<comment type="function">
    <text evidence="12">Control of topological states of DNA by transient breakage and subsequent rejoining of DNA strands. Topoisomerase II makes double-strand breaks.</text>
</comment>
<dbReference type="GO" id="GO:0046872">
    <property type="term" value="F:metal ion binding"/>
    <property type="evidence" value="ECO:0007669"/>
    <property type="project" value="UniProtKB-KW"/>
</dbReference>
<comment type="subunit">
    <text evidence="12">Homodimer.</text>
</comment>
<dbReference type="InterPro" id="IPR013758">
    <property type="entry name" value="Topo_IIA_A/C_ab"/>
</dbReference>
<evidence type="ECO:0000256" key="7">
    <source>
        <dbReference type="ARBA" id="ARBA00022840"/>
    </source>
</evidence>
<evidence type="ECO:0000256" key="1">
    <source>
        <dbReference type="ARBA" id="ARBA00000185"/>
    </source>
</evidence>
<dbReference type="FunFam" id="3.30.230.10:FF:000008">
    <property type="entry name" value="DNA topoisomerase 2"/>
    <property type="match status" value="1"/>
</dbReference>
<dbReference type="InterPro" id="IPR020568">
    <property type="entry name" value="Ribosomal_Su5_D2-typ_SF"/>
</dbReference>
<dbReference type="AlphaFoldDB" id="A0AAW2D9C2"/>
<evidence type="ECO:0000313" key="16">
    <source>
        <dbReference type="EMBL" id="KAL0006869.1"/>
    </source>
</evidence>
<dbReference type="PRINTS" id="PR01158">
    <property type="entry name" value="TOPISMRASEII"/>
</dbReference>
<dbReference type="GO" id="GO:0003677">
    <property type="term" value="F:DNA binding"/>
    <property type="evidence" value="ECO:0007669"/>
    <property type="project" value="UniProtKB-UniRule"/>
</dbReference>
<evidence type="ECO:0000256" key="9">
    <source>
        <dbReference type="ARBA" id="ARBA00023125"/>
    </source>
</evidence>
<dbReference type="PRINTS" id="PR00418">
    <property type="entry name" value="TPI2FAMILY"/>
</dbReference>
<dbReference type="SMART" id="SM00434">
    <property type="entry name" value="TOP4c"/>
    <property type="match status" value="1"/>
</dbReference>
<dbReference type="InterPro" id="IPR018522">
    <property type="entry name" value="TopoIIA_CS"/>
</dbReference>
<keyword evidence="10 12" id="KW-0413">Isomerase</keyword>
<feature type="compositionally biased region" description="Acidic residues" evidence="13">
    <location>
        <begin position="900"/>
        <end position="913"/>
    </location>
</feature>
<feature type="compositionally biased region" description="Acidic residues" evidence="13">
    <location>
        <begin position="667"/>
        <end position="678"/>
    </location>
</feature>
<keyword evidence="9 11" id="KW-0238">DNA-binding</keyword>
<dbReference type="InterPro" id="IPR002205">
    <property type="entry name" value="Topo_IIA_dom_A"/>
</dbReference>
<feature type="domain" description="Topo IIA-type catalytic" evidence="15">
    <location>
        <begin position="410"/>
        <end position="913"/>
    </location>
</feature>
<dbReference type="InterPro" id="IPR013759">
    <property type="entry name" value="Topo_IIA_B_C"/>
</dbReference>
<dbReference type="InterPro" id="IPR014721">
    <property type="entry name" value="Ribsml_uS5_D2-typ_fold_subgr"/>
</dbReference>
<comment type="catalytic activity">
    <reaction evidence="1 12">
        <text>ATP-dependent breakage, passage and rejoining of double-stranded DNA.</text>
        <dbReference type="EC" id="5.6.2.2"/>
    </reaction>
</comment>
<evidence type="ECO:0000256" key="8">
    <source>
        <dbReference type="ARBA" id="ARBA00023029"/>
    </source>
</evidence>
<evidence type="ECO:0000256" key="11">
    <source>
        <dbReference type="PROSITE-ProRule" id="PRU01384"/>
    </source>
</evidence>
<evidence type="ECO:0000256" key="3">
    <source>
        <dbReference type="ARBA" id="ARBA00001946"/>
    </source>
</evidence>
<dbReference type="GO" id="GO:0000712">
    <property type="term" value="P:resolution of meiotic recombination intermediates"/>
    <property type="evidence" value="ECO:0007669"/>
    <property type="project" value="TreeGrafter"/>
</dbReference>
<dbReference type="GO" id="GO:0005634">
    <property type="term" value="C:nucleus"/>
    <property type="evidence" value="ECO:0007669"/>
    <property type="project" value="TreeGrafter"/>
</dbReference>
<organism evidence="16 17">
    <name type="scientific">Lithocarpus litseifolius</name>
    <dbReference type="NCBI Taxonomy" id="425828"/>
    <lineage>
        <taxon>Eukaryota</taxon>
        <taxon>Viridiplantae</taxon>
        <taxon>Streptophyta</taxon>
        <taxon>Embryophyta</taxon>
        <taxon>Tracheophyta</taxon>
        <taxon>Spermatophyta</taxon>
        <taxon>Magnoliopsida</taxon>
        <taxon>eudicotyledons</taxon>
        <taxon>Gunneridae</taxon>
        <taxon>Pentapetalae</taxon>
        <taxon>rosids</taxon>
        <taxon>fabids</taxon>
        <taxon>Fagales</taxon>
        <taxon>Fagaceae</taxon>
        <taxon>Lithocarpus</taxon>
    </lineage>
</organism>
<protein>
    <recommendedName>
        <fullName evidence="12">DNA topoisomerase 2</fullName>
        <ecNumber evidence="12">5.6.2.2</ecNumber>
    </recommendedName>
</protein>
<dbReference type="InterPro" id="IPR013757">
    <property type="entry name" value="Topo_IIA_A_a_sf"/>
</dbReference>
<evidence type="ECO:0000313" key="17">
    <source>
        <dbReference type="Proteomes" id="UP001459277"/>
    </source>
</evidence>
<dbReference type="GO" id="GO:0003918">
    <property type="term" value="F:DNA topoisomerase type II (double strand cut, ATP-hydrolyzing) activity"/>
    <property type="evidence" value="ECO:0007669"/>
    <property type="project" value="UniProtKB-UniRule"/>
</dbReference>
<dbReference type="Gene3D" id="3.30.1490.30">
    <property type="match status" value="1"/>
</dbReference>
<dbReference type="Gene3D" id="1.10.268.10">
    <property type="entry name" value="Topoisomerase, domain 3"/>
    <property type="match status" value="1"/>
</dbReference>
<keyword evidence="6 12" id="KW-0547">Nucleotide-binding</keyword>
<dbReference type="InterPro" id="IPR001154">
    <property type="entry name" value="TopoII_euk"/>
</dbReference>
<keyword evidence="8 12" id="KW-0799">Topoisomerase</keyword>
<dbReference type="Gene3D" id="3.30.230.10">
    <property type="match status" value="1"/>
</dbReference>
<dbReference type="Pfam" id="PF00204">
    <property type="entry name" value="DNA_gyraseB"/>
    <property type="match status" value="1"/>
</dbReference>
<comment type="cofactor">
    <cofactor evidence="3">
        <name>Mg(2+)</name>
        <dbReference type="ChEBI" id="CHEBI:18420"/>
    </cofactor>
</comment>
<dbReference type="InterPro" id="IPR032675">
    <property type="entry name" value="LRR_dom_sf"/>
</dbReference>
<dbReference type="CDD" id="cd03481">
    <property type="entry name" value="TopoIIA_Trans_ScTopoIIA"/>
    <property type="match status" value="1"/>
</dbReference>
<feature type="compositionally biased region" description="Low complexity" evidence="13">
    <location>
        <begin position="606"/>
        <end position="635"/>
    </location>
</feature>
<feature type="compositionally biased region" description="Low complexity" evidence="13">
    <location>
        <begin position="772"/>
        <end position="785"/>
    </location>
</feature>
<dbReference type="Pfam" id="PF00521">
    <property type="entry name" value="DNA_topoisoIV"/>
    <property type="match status" value="1"/>
</dbReference>
<dbReference type="InterPro" id="IPR050634">
    <property type="entry name" value="DNA_Topoisomerase_II"/>
</dbReference>
<dbReference type="SUPFAM" id="SSF56719">
    <property type="entry name" value="Type II DNA topoisomerase"/>
    <property type="match status" value="1"/>
</dbReference>
<proteinExistence type="inferred from homology"/>
<evidence type="ECO:0000256" key="12">
    <source>
        <dbReference type="RuleBase" id="RU362094"/>
    </source>
</evidence>
<dbReference type="InterPro" id="IPR013506">
    <property type="entry name" value="Topo_IIA_bsu_dom2"/>
</dbReference>
<dbReference type="InterPro" id="IPR013760">
    <property type="entry name" value="Topo_IIA-like_dom_sf"/>
</dbReference>
<keyword evidence="17" id="KW-1185">Reference proteome</keyword>
<name>A0AAW2D9C2_9ROSI</name>
<dbReference type="PANTHER" id="PTHR10169:SF38">
    <property type="entry name" value="DNA TOPOISOMERASE 2"/>
    <property type="match status" value="1"/>
</dbReference>
<dbReference type="SUPFAM" id="SSF54211">
    <property type="entry name" value="Ribosomal protein S5 domain 2-like"/>
    <property type="match status" value="1"/>
</dbReference>
<dbReference type="PROSITE" id="PS52040">
    <property type="entry name" value="TOPO_IIA"/>
    <property type="match status" value="1"/>
</dbReference>
<dbReference type="Pfam" id="PF16898">
    <property type="entry name" value="TOPRIM_C"/>
    <property type="match status" value="1"/>
</dbReference>
<dbReference type="PANTHER" id="PTHR10169">
    <property type="entry name" value="DNA TOPOISOMERASE/GYRASE"/>
    <property type="match status" value="1"/>
</dbReference>